<evidence type="ECO:0000313" key="13">
    <source>
        <dbReference type="Proteomes" id="UP000343317"/>
    </source>
</evidence>
<protein>
    <recommendedName>
        <fullName evidence="2">cyclic-guanylate-specific phosphodiesterase</fullName>
        <ecNumber evidence="2">3.1.4.52</ecNumber>
    </recommendedName>
</protein>
<dbReference type="PANTHER" id="PTHR33121">
    <property type="entry name" value="CYCLIC DI-GMP PHOSPHODIESTERASE PDEF"/>
    <property type="match status" value="1"/>
</dbReference>
<keyword evidence="13" id="KW-1185">Reference proteome</keyword>
<sequence>MRRWRLNLLAPRKWYQWPMLAAAGLPLLIGLAVSFWHAHRVLHADAASQAQRTLGHIDRMLGNARDTALRVGPRAGMACEDVVLELREQVNSVLFVRSVDLLTNDNEVYCSSLYGNYHGHLDLTAYVDGHLRIAPHSGTQPDATLLVYRNAIDGRGAIVTIDGRHVRDVLSLLDREDVLLSIQVGDVTLGPNGIIDMAVAHTPDTVLRSEQFPVSVLATIPAGTLPKRVVTDYSGVIGVCAMFGLVLVISIQRASKHVRVRQREMVRAMEHGEFVPYLQPLVNAADARWVGAEVLVRWHHPTEGIIPPNNFIPLAESSALITPITRALFRAVAEKLALVNLPKGFRLSFNVSPQHLTDASIISDCDALLAMLGEKRVQIVLELTERELLAAQSETRRILEALHSRGIKIAIDDFGTGHSSLGYLRDFDMDAVKIDQSFVEKIGADPLAERVLESILELAAKLELITIAEGVETTEQRNYLSDRGVPLLQGFLFGRPSPIDAFIVELQSRSAAAST</sequence>
<proteinExistence type="predicted"/>
<dbReference type="Proteomes" id="UP000343317">
    <property type="component" value="Unassembled WGS sequence"/>
</dbReference>
<evidence type="ECO:0000256" key="1">
    <source>
        <dbReference type="ARBA" id="ARBA00004651"/>
    </source>
</evidence>
<dbReference type="GO" id="GO:0005886">
    <property type="term" value="C:plasma membrane"/>
    <property type="evidence" value="ECO:0007669"/>
    <property type="project" value="UniProtKB-SubCell"/>
</dbReference>
<evidence type="ECO:0000256" key="8">
    <source>
        <dbReference type="ARBA" id="ARBA00023136"/>
    </source>
</evidence>
<evidence type="ECO:0000256" key="9">
    <source>
        <dbReference type="ARBA" id="ARBA00034290"/>
    </source>
</evidence>
<keyword evidence="3" id="KW-1003">Cell membrane</keyword>
<comment type="subcellular location">
    <subcellularLocation>
        <location evidence="1">Cell membrane</location>
        <topology evidence="1">Multi-pass membrane protein</topology>
    </subcellularLocation>
</comment>
<dbReference type="AlphaFoldDB" id="A0A5E4XKC9"/>
<dbReference type="Pfam" id="PF00563">
    <property type="entry name" value="EAL"/>
    <property type="match status" value="1"/>
</dbReference>
<dbReference type="GO" id="GO:0071111">
    <property type="term" value="F:cyclic-guanylate-specific phosphodiesterase activity"/>
    <property type="evidence" value="ECO:0007669"/>
    <property type="project" value="UniProtKB-EC"/>
</dbReference>
<keyword evidence="7 10" id="KW-1133">Transmembrane helix</keyword>
<dbReference type="SUPFAM" id="SSF141868">
    <property type="entry name" value="EAL domain-like"/>
    <property type="match status" value="1"/>
</dbReference>
<evidence type="ECO:0000256" key="3">
    <source>
        <dbReference type="ARBA" id="ARBA00022475"/>
    </source>
</evidence>
<comment type="catalytic activity">
    <reaction evidence="9">
        <text>3',3'-c-di-GMP + H2O = 5'-phosphoguanylyl(3'-&gt;5')guanosine + H(+)</text>
        <dbReference type="Rhea" id="RHEA:24902"/>
        <dbReference type="ChEBI" id="CHEBI:15377"/>
        <dbReference type="ChEBI" id="CHEBI:15378"/>
        <dbReference type="ChEBI" id="CHEBI:58754"/>
        <dbReference type="ChEBI" id="CHEBI:58805"/>
        <dbReference type="EC" id="3.1.4.52"/>
    </reaction>
</comment>
<feature type="domain" description="EAL" evidence="11">
    <location>
        <begin position="258"/>
        <end position="510"/>
    </location>
</feature>
<dbReference type="EMBL" id="CABPSM010000013">
    <property type="protein sequence ID" value="VVE36635.1"/>
    <property type="molecule type" value="Genomic_DNA"/>
</dbReference>
<dbReference type="CDD" id="cd01948">
    <property type="entry name" value="EAL"/>
    <property type="match status" value="1"/>
</dbReference>
<organism evidence="12 13">
    <name type="scientific">Pandoraea horticolens</name>
    <dbReference type="NCBI Taxonomy" id="2508298"/>
    <lineage>
        <taxon>Bacteria</taxon>
        <taxon>Pseudomonadati</taxon>
        <taxon>Pseudomonadota</taxon>
        <taxon>Betaproteobacteria</taxon>
        <taxon>Burkholderiales</taxon>
        <taxon>Burkholderiaceae</taxon>
        <taxon>Pandoraea</taxon>
    </lineage>
</organism>
<evidence type="ECO:0000256" key="2">
    <source>
        <dbReference type="ARBA" id="ARBA00012282"/>
    </source>
</evidence>
<keyword evidence="8 10" id="KW-0472">Membrane</keyword>
<evidence type="ECO:0000256" key="6">
    <source>
        <dbReference type="ARBA" id="ARBA00022801"/>
    </source>
</evidence>
<evidence type="ECO:0000259" key="11">
    <source>
        <dbReference type="PROSITE" id="PS50883"/>
    </source>
</evidence>
<evidence type="ECO:0000256" key="10">
    <source>
        <dbReference type="SAM" id="Phobius"/>
    </source>
</evidence>
<evidence type="ECO:0000256" key="7">
    <source>
        <dbReference type="ARBA" id="ARBA00022989"/>
    </source>
</evidence>
<keyword evidence="4" id="KW-0973">c-di-GMP</keyword>
<accession>A0A5E4XKC9</accession>
<feature type="transmembrane region" description="Helical" evidence="10">
    <location>
        <begin position="233"/>
        <end position="251"/>
    </location>
</feature>
<dbReference type="Gene3D" id="3.20.20.450">
    <property type="entry name" value="EAL domain"/>
    <property type="match status" value="1"/>
</dbReference>
<keyword evidence="5 10" id="KW-0812">Transmembrane</keyword>
<gene>
    <name evidence="12" type="primary">adrB</name>
    <name evidence="12" type="ORF">PHO31112_03917</name>
</gene>
<dbReference type="InterPro" id="IPR001633">
    <property type="entry name" value="EAL_dom"/>
</dbReference>
<dbReference type="InterPro" id="IPR035919">
    <property type="entry name" value="EAL_sf"/>
</dbReference>
<keyword evidence="6 12" id="KW-0378">Hydrolase</keyword>
<reference evidence="12 13" key="1">
    <citation type="submission" date="2019-08" db="EMBL/GenBank/DDBJ databases">
        <authorList>
            <person name="Peeters C."/>
        </authorList>
    </citation>
    <scope>NUCLEOTIDE SEQUENCE [LARGE SCALE GENOMIC DNA]</scope>
    <source>
        <strain evidence="12 13">LMG 31112</strain>
    </source>
</reference>
<evidence type="ECO:0000256" key="5">
    <source>
        <dbReference type="ARBA" id="ARBA00022692"/>
    </source>
</evidence>
<dbReference type="Pfam" id="PF12792">
    <property type="entry name" value="CSS-motif"/>
    <property type="match status" value="1"/>
</dbReference>
<dbReference type="InterPro" id="IPR024744">
    <property type="entry name" value="CSS-motif_dom"/>
</dbReference>
<dbReference type="InterPro" id="IPR050706">
    <property type="entry name" value="Cyclic-di-GMP_PDE-like"/>
</dbReference>
<dbReference type="SMART" id="SM00052">
    <property type="entry name" value="EAL"/>
    <property type="match status" value="1"/>
</dbReference>
<dbReference type="PROSITE" id="PS50883">
    <property type="entry name" value="EAL"/>
    <property type="match status" value="1"/>
</dbReference>
<dbReference type="EC" id="3.1.4.52" evidence="2"/>
<evidence type="ECO:0000256" key="4">
    <source>
        <dbReference type="ARBA" id="ARBA00022636"/>
    </source>
</evidence>
<dbReference type="PANTHER" id="PTHR33121:SF80">
    <property type="entry name" value="CYCLIC DI-GMP PHOSPHODIESTERASE PDEL"/>
    <property type="match status" value="1"/>
</dbReference>
<name>A0A5E4XKC9_9BURK</name>
<evidence type="ECO:0000313" key="12">
    <source>
        <dbReference type="EMBL" id="VVE36635.1"/>
    </source>
</evidence>